<organism evidence="1 2">
    <name type="scientific">Neisseria elongata subsp. glycolytica ATCC 29315</name>
    <dbReference type="NCBI Taxonomy" id="546263"/>
    <lineage>
        <taxon>Bacteria</taxon>
        <taxon>Pseudomonadati</taxon>
        <taxon>Pseudomonadota</taxon>
        <taxon>Betaproteobacteria</taxon>
        <taxon>Neisseriales</taxon>
        <taxon>Neisseriaceae</taxon>
        <taxon>Neisseria</taxon>
    </lineage>
</organism>
<protein>
    <submittedName>
        <fullName evidence="1">Uncharacterized protein</fullName>
    </submittedName>
</protein>
<gene>
    <name evidence="1" type="ORF">NEIELOOT_01047</name>
</gene>
<dbReference type="AlphaFoldDB" id="D4DPR0"/>
<accession>D4DPR0</accession>
<comment type="caution">
    <text evidence="1">The sequence shown here is derived from an EMBL/GenBank/DDBJ whole genome shotgun (WGS) entry which is preliminary data.</text>
</comment>
<sequence>MFSDGHTVYNFTECSRVSWNTMSGQRSCVSPKFTRLGAR</sequence>
<dbReference type="EMBL" id="ADBF01000025">
    <property type="protein sequence ID" value="EFE50192.1"/>
    <property type="molecule type" value="Genomic_DNA"/>
</dbReference>
<evidence type="ECO:0000313" key="2">
    <source>
        <dbReference type="Proteomes" id="UP000005536"/>
    </source>
</evidence>
<dbReference type="Proteomes" id="UP000005536">
    <property type="component" value="Unassembled WGS sequence"/>
</dbReference>
<name>D4DPR0_NEIEG</name>
<proteinExistence type="predicted"/>
<reference evidence="1 2" key="1">
    <citation type="submission" date="2010-02" db="EMBL/GenBank/DDBJ databases">
        <authorList>
            <person name="Weinstock G."/>
            <person name="Sodergren E."/>
            <person name="Clifton S."/>
            <person name="Fulton L."/>
            <person name="Fulton B."/>
            <person name="Courtney L."/>
            <person name="Fronick C."/>
            <person name="Harrison M."/>
            <person name="Strong C."/>
            <person name="Farmer C."/>
            <person name="Delahaunty K."/>
            <person name="Markovic C."/>
            <person name="Hall O."/>
            <person name="Minx P."/>
            <person name="Tomlinson C."/>
            <person name="Mitreva M."/>
            <person name="Nelson J."/>
            <person name="Hou S."/>
            <person name="Wollam A."/>
            <person name="Pepin K.H."/>
            <person name="Johnson M."/>
            <person name="Bhonagiri V."/>
            <person name="Zhang X."/>
            <person name="Suruliraj S."/>
            <person name="Warren W."/>
            <person name="Chinwalla A."/>
            <person name="Mardis E.R."/>
            <person name="Wilson R.K."/>
        </authorList>
    </citation>
    <scope>NUCLEOTIDE SEQUENCE [LARGE SCALE GENOMIC DNA]</scope>
    <source>
        <strain evidence="1 2">ATCC 29315</strain>
    </source>
</reference>
<evidence type="ECO:0000313" key="1">
    <source>
        <dbReference type="EMBL" id="EFE50192.1"/>
    </source>
</evidence>